<dbReference type="GO" id="GO:0016020">
    <property type="term" value="C:membrane"/>
    <property type="evidence" value="ECO:0007669"/>
    <property type="project" value="InterPro"/>
</dbReference>
<dbReference type="GO" id="GO:0008146">
    <property type="term" value="F:sulfotransferase activity"/>
    <property type="evidence" value="ECO:0007669"/>
    <property type="project" value="InterPro"/>
</dbReference>
<sequence length="169" mass="20045">MIISHSHRFIFIKTNKTAGTSIEAALTSLCGGRAVITPFRADNEPYRAGRGPQNYRIEHPAKPKRPWWRTLFGRPERYWHPSVGFYEHMPAGQIRKYVGEDVWRSYYKFAFDRNPWDRQVSWYHYKTKSKRRRPSFERFMRSRTAFVRNYELYAIDGTVAVTSSDASKL</sequence>
<evidence type="ECO:0000313" key="1">
    <source>
        <dbReference type="EMBL" id="ODS01473.1"/>
    </source>
</evidence>
<dbReference type="SUPFAM" id="SSF52540">
    <property type="entry name" value="P-loop containing nucleoside triphosphate hydrolases"/>
    <property type="match status" value="1"/>
</dbReference>
<dbReference type="AlphaFoldDB" id="A0A1E3W6P4"/>
<evidence type="ECO:0000313" key="2">
    <source>
        <dbReference type="Proteomes" id="UP000095042"/>
    </source>
</evidence>
<evidence type="ECO:0008006" key="3">
    <source>
        <dbReference type="Google" id="ProtNLM"/>
    </source>
</evidence>
<dbReference type="Proteomes" id="UP000095042">
    <property type="component" value="Unassembled WGS sequence"/>
</dbReference>
<comment type="caution">
    <text evidence="1">The sequence shown here is derived from an EMBL/GenBank/DDBJ whole genome shotgun (WGS) entry which is preliminary data.</text>
</comment>
<proteinExistence type="predicted"/>
<organism evidence="1 2">
    <name type="scientific">Methyloceanibacter marginalis</name>
    <dbReference type="NCBI Taxonomy" id="1774971"/>
    <lineage>
        <taxon>Bacteria</taxon>
        <taxon>Pseudomonadati</taxon>
        <taxon>Pseudomonadota</taxon>
        <taxon>Alphaproteobacteria</taxon>
        <taxon>Hyphomicrobiales</taxon>
        <taxon>Hyphomicrobiaceae</taxon>
        <taxon>Methyloceanibacter</taxon>
    </lineage>
</organism>
<accession>A0A1E3W6P4</accession>
<dbReference type="InterPro" id="IPR027417">
    <property type="entry name" value="P-loop_NTPase"/>
</dbReference>
<keyword evidence="2" id="KW-1185">Reference proteome</keyword>
<dbReference type="OrthoDB" id="288532at2"/>
<dbReference type="Gene3D" id="3.40.50.300">
    <property type="entry name" value="P-loop containing nucleotide triphosphate hydrolases"/>
    <property type="match status" value="1"/>
</dbReference>
<protein>
    <recommendedName>
        <fullName evidence="3">Sulfotransferase family protein</fullName>
    </recommendedName>
</protein>
<name>A0A1E3W6P4_9HYPH</name>
<reference evidence="1 2" key="1">
    <citation type="journal article" date="2016" name="Environ. Microbiol.">
        <title>New Methyloceanibacter diversity from North Sea sediments includes methanotroph containing solely the soluble methane monooxygenase.</title>
        <authorList>
            <person name="Vekeman B."/>
            <person name="Kerckhof F.M."/>
            <person name="Cremers G."/>
            <person name="de Vos P."/>
            <person name="Vandamme P."/>
            <person name="Boon N."/>
            <person name="Op den Camp H.J."/>
            <person name="Heylen K."/>
        </authorList>
    </citation>
    <scope>NUCLEOTIDE SEQUENCE [LARGE SCALE GENOMIC DNA]</scope>
    <source>
        <strain evidence="1 2">R-67177</strain>
    </source>
</reference>
<dbReference type="EMBL" id="LPWD01000427">
    <property type="protein sequence ID" value="ODS01473.1"/>
    <property type="molecule type" value="Genomic_DNA"/>
</dbReference>
<dbReference type="RefSeq" id="WP_069624861.1">
    <property type="nucleotide sequence ID" value="NZ_LPWD01000427.1"/>
</dbReference>
<dbReference type="InterPro" id="IPR005331">
    <property type="entry name" value="Sulfotransferase"/>
</dbReference>
<dbReference type="Pfam" id="PF03567">
    <property type="entry name" value="Sulfotransfer_2"/>
    <property type="match status" value="1"/>
</dbReference>
<gene>
    <name evidence="1" type="ORF">AUC71_00205</name>
</gene>